<dbReference type="InterPro" id="IPR037873">
    <property type="entry name" value="BamE-like"/>
</dbReference>
<keyword evidence="2" id="KW-0472">Membrane</keyword>
<gene>
    <name evidence="5" type="primary">bamE</name>
    <name evidence="5" type="ORF">WN985_24150</name>
</gene>
<feature type="domain" description="Outer membrane protein assembly factor BamE" evidence="4">
    <location>
        <begin position="56"/>
        <end position="123"/>
    </location>
</feature>
<dbReference type="Gene3D" id="3.30.1450.10">
    <property type="match status" value="1"/>
</dbReference>
<dbReference type="Pfam" id="PF04355">
    <property type="entry name" value="BamE"/>
    <property type="match status" value="1"/>
</dbReference>
<evidence type="ECO:0000313" key="6">
    <source>
        <dbReference type="Proteomes" id="UP001484179"/>
    </source>
</evidence>
<evidence type="ECO:0000259" key="4">
    <source>
        <dbReference type="Pfam" id="PF04355"/>
    </source>
</evidence>
<dbReference type="Proteomes" id="UP001484179">
    <property type="component" value="Chromosome 2"/>
</dbReference>
<evidence type="ECO:0000256" key="2">
    <source>
        <dbReference type="ARBA" id="ARBA00023136"/>
    </source>
</evidence>
<protein>
    <submittedName>
        <fullName evidence="5">Outer membrane protein assembly factor BamE</fullName>
    </submittedName>
</protein>
<feature type="chain" id="PRO_5046528434" evidence="3">
    <location>
        <begin position="27"/>
        <end position="141"/>
    </location>
</feature>
<keyword evidence="6" id="KW-1185">Reference proteome</keyword>
<accession>A0ABZ3BVP8</accession>
<evidence type="ECO:0000256" key="1">
    <source>
        <dbReference type="ARBA" id="ARBA00022729"/>
    </source>
</evidence>
<keyword evidence="1 3" id="KW-0732">Signal</keyword>
<feature type="signal peptide" evidence="3">
    <location>
        <begin position="1"/>
        <end position="26"/>
    </location>
</feature>
<evidence type="ECO:0000313" key="5">
    <source>
        <dbReference type="EMBL" id="WZW58520.1"/>
    </source>
</evidence>
<dbReference type="EMBL" id="CP150850">
    <property type="protein sequence ID" value="WZW58520.1"/>
    <property type="molecule type" value="Genomic_DNA"/>
</dbReference>
<name>A0ABZ3BVP8_BURPY</name>
<proteinExistence type="predicted"/>
<dbReference type="InterPro" id="IPR007450">
    <property type="entry name" value="BamE_dom"/>
</dbReference>
<organism evidence="5 6">
    <name type="scientific">Burkholderia pyrrocinia</name>
    <name type="common">Pseudomonas pyrrocinia</name>
    <dbReference type="NCBI Taxonomy" id="60550"/>
    <lineage>
        <taxon>Bacteria</taxon>
        <taxon>Pseudomonadati</taxon>
        <taxon>Pseudomonadota</taxon>
        <taxon>Betaproteobacteria</taxon>
        <taxon>Burkholderiales</taxon>
        <taxon>Burkholderiaceae</taxon>
        <taxon>Burkholderia</taxon>
        <taxon>Burkholderia cepacia complex</taxon>
    </lineage>
</organism>
<evidence type="ECO:0000256" key="3">
    <source>
        <dbReference type="SAM" id="SignalP"/>
    </source>
</evidence>
<dbReference type="RefSeq" id="WP_342311890.1">
    <property type="nucleotide sequence ID" value="NZ_CP150850.1"/>
</dbReference>
<reference evidence="5 6" key="1">
    <citation type="submission" date="2024-04" db="EMBL/GenBank/DDBJ databases">
        <title>Biological Control Activity of Plant Growth Promoting Rhizobacteria Burkholderia pyrrocinia BX1 against Tobacco black shank Introduction Tobacco black shank (TBS) caused by the oomycete Phytophthora. nicotianae (P. nicotianae) has become a destructive soil.</title>
        <authorList>
            <person name="Liu X."/>
            <person name="Shu C."/>
        </authorList>
    </citation>
    <scope>NUCLEOTIDE SEQUENCE [LARGE SCALE GENOMIC DNA]</scope>
    <source>
        <strain evidence="5 6">BX1</strain>
    </source>
</reference>
<sequence length="141" mass="15201">MHNQPILVSRRVVRAAAALCIAVAVAGCGSLSTVTPEGTTDQPVFPDIRNAAVNDGSWPNLDNVRSVRTGMSKTQLYALLGTPHFSEGLIGVREWDYLFHLPSKGGPIQCQFKVLFDQERLARTLLWKPESCADAVAPAAG</sequence>